<dbReference type="InterPro" id="IPR018060">
    <property type="entry name" value="HTH_AraC"/>
</dbReference>
<keyword evidence="7" id="KW-1185">Reference proteome</keyword>
<dbReference type="Pfam" id="PF01497">
    <property type="entry name" value="Peripla_BP_2"/>
    <property type="match status" value="1"/>
</dbReference>
<proteinExistence type="predicted"/>
<keyword evidence="3" id="KW-0804">Transcription</keyword>
<feature type="domain" description="Fe/B12 periplasmic-binding" evidence="5">
    <location>
        <begin position="272"/>
        <end position="536"/>
    </location>
</feature>
<dbReference type="Pfam" id="PF12833">
    <property type="entry name" value="HTH_18"/>
    <property type="match status" value="1"/>
</dbReference>
<dbReference type="Gene3D" id="3.40.50.1980">
    <property type="entry name" value="Nitrogenase molybdenum iron protein domain"/>
    <property type="match status" value="2"/>
</dbReference>
<dbReference type="RefSeq" id="WP_090915101.1">
    <property type="nucleotide sequence ID" value="NZ_FMVM01000001.1"/>
</dbReference>
<evidence type="ECO:0000259" key="4">
    <source>
        <dbReference type="PROSITE" id="PS01124"/>
    </source>
</evidence>
<dbReference type="GO" id="GO:0043565">
    <property type="term" value="F:sequence-specific DNA binding"/>
    <property type="evidence" value="ECO:0007669"/>
    <property type="project" value="InterPro"/>
</dbReference>
<evidence type="ECO:0000256" key="1">
    <source>
        <dbReference type="ARBA" id="ARBA00023015"/>
    </source>
</evidence>
<dbReference type="SUPFAM" id="SSF46689">
    <property type="entry name" value="Homeodomain-like"/>
    <property type="match status" value="2"/>
</dbReference>
<dbReference type="SUPFAM" id="SSF53807">
    <property type="entry name" value="Helical backbone' metal receptor"/>
    <property type="match status" value="1"/>
</dbReference>
<dbReference type="STRING" id="582692.SAMN05720606_101226"/>
<sequence>MPQNMEWIAQWRSTKALNNTWISTGERHYFASHSLIFILDGKATWSINGQRVHASFGELIALEEKSVLEVIDGGDMDLAGWHVQFDTYAVFEEGREVEKYDWHVPSGEAYKKVQLPGGSLASIIQHMSEANTGEGRALWIGNQHLLYELLNNLYQQKRDNELRPEDGILRSIDYMREHYDQVITRGQLAQIAGITPWHYSRKFNEQYGKPPLDYLAHYRIYRAQEELLLTSATSQDIAKKSGFEDAHYFSRRFKQLTGESPKQYRQHLKHRRIVVLSPICAEMMIHLGVIPYAVMVTEILLSPHQREQFIVHGVRLLEVTQYGMDLELVRQVQPEIIVGNSMTEEIKRKLRTIAPLLTGLHQNIEPLLYQLAAWFHKEEAAQGIQLQLKQQVSVAQQKLQPIIQSASTVMLLRVEAFGYRYLGGHSYGISQLIYDQLGLAIPQALEQGTAWFNPCSLDLLVQANPDYLFVEKRMMQHFSADENMRKLVQSSQWNELKAVKNKRVFYIDTHLWVDGHGITGQNLILNQMISNLVDTASE</sequence>
<dbReference type="AlphaFoldDB" id="A0A1G5B591"/>
<dbReference type="PROSITE" id="PS50983">
    <property type="entry name" value="FE_B12_PBP"/>
    <property type="match status" value="1"/>
</dbReference>
<evidence type="ECO:0000256" key="2">
    <source>
        <dbReference type="ARBA" id="ARBA00023125"/>
    </source>
</evidence>
<protein>
    <submittedName>
        <fullName evidence="6">ABC-type Fe3+-hydroxamate transport system, substrate-binding protein</fullName>
    </submittedName>
</protein>
<evidence type="ECO:0000313" key="6">
    <source>
        <dbReference type="EMBL" id="SCX85180.1"/>
    </source>
</evidence>
<gene>
    <name evidence="6" type="ORF">SAMN05720606_101226</name>
</gene>
<organism evidence="6 7">
    <name type="scientific">Paenibacillus polysaccharolyticus</name>
    <dbReference type="NCBI Taxonomy" id="582692"/>
    <lineage>
        <taxon>Bacteria</taxon>
        <taxon>Bacillati</taxon>
        <taxon>Bacillota</taxon>
        <taxon>Bacilli</taxon>
        <taxon>Bacillales</taxon>
        <taxon>Paenibacillaceae</taxon>
        <taxon>Paenibacillus</taxon>
    </lineage>
</organism>
<dbReference type="EMBL" id="FMVM01000001">
    <property type="protein sequence ID" value="SCX85180.1"/>
    <property type="molecule type" value="Genomic_DNA"/>
</dbReference>
<name>A0A1G5B591_9BACL</name>
<keyword evidence="2" id="KW-0238">DNA-binding</keyword>
<dbReference type="InterPro" id="IPR003313">
    <property type="entry name" value="AraC-bd"/>
</dbReference>
<evidence type="ECO:0000259" key="5">
    <source>
        <dbReference type="PROSITE" id="PS50983"/>
    </source>
</evidence>
<feature type="domain" description="HTH araC/xylS-type" evidence="4">
    <location>
        <begin position="169"/>
        <end position="267"/>
    </location>
</feature>
<dbReference type="GO" id="GO:0003700">
    <property type="term" value="F:DNA-binding transcription factor activity"/>
    <property type="evidence" value="ECO:0007669"/>
    <property type="project" value="InterPro"/>
</dbReference>
<dbReference type="PANTHER" id="PTHR43280">
    <property type="entry name" value="ARAC-FAMILY TRANSCRIPTIONAL REGULATOR"/>
    <property type="match status" value="1"/>
</dbReference>
<dbReference type="InterPro" id="IPR002491">
    <property type="entry name" value="ABC_transptr_periplasmic_BD"/>
</dbReference>
<dbReference type="InterPro" id="IPR009057">
    <property type="entry name" value="Homeodomain-like_sf"/>
</dbReference>
<dbReference type="Proteomes" id="UP000198538">
    <property type="component" value="Unassembled WGS sequence"/>
</dbReference>
<dbReference type="Pfam" id="PF02311">
    <property type="entry name" value="AraC_binding"/>
    <property type="match status" value="1"/>
</dbReference>
<accession>A0A1G5B591</accession>
<dbReference type="Gene3D" id="1.10.10.60">
    <property type="entry name" value="Homeodomain-like"/>
    <property type="match status" value="2"/>
</dbReference>
<dbReference type="PROSITE" id="PS01124">
    <property type="entry name" value="HTH_ARAC_FAMILY_2"/>
    <property type="match status" value="1"/>
</dbReference>
<dbReference type="PANTHER" id="PTHR43280:SF2">
    <property type="entry name" value="HTH-TYPE TRANSCRIPTIONAL REGULATOR EXSA"/>
    <property type="match status" value="1"/>
</dbReference>
<dbReference type="SMART" id="SM00342">
    <property type="entry name" value="HTH_ARAC"/>
    <property type="match status" value="1"/>
</dbReference>
<evidence type="ECO:0000313" key="7">
    <source>
        <dbReference type="Proteomes" id="UP000198538"/>
    </source>
</evidence>
<reference evidence="7" key="1">
    <citation type="submission" date="2016-10" db="EMBL/GenBank/DDBJ databases">
        <authorList>
            <person name="Varghese N."/>
            <person name="Submissions S."/>
        </authorList>
    </citation>
    <scope>NUCLEOTIDE SEQUENCE [LARGE SCALE GENOMIC DNA]</scope>
    <source>
        <strain evidence="7">BL9</strain>
    </source>
</reference>
<keyword evidence="1" id="KW-0805">Transcription regulation</keyword>
<evidence type="ECO:0000256" key="3">
    <source>
        <dbReference type="ARBA" id="ARBA00023163"/>
    </source>
</evidence>